<dbReference type="AlphaFoldDB" id="A0AAE1INW4"/>
<protein>
    <submittedName>
        <fullName evidence="1">Uncharacterized protein</fullName>
    </submittedName>
</protein>
<organism evidence="1 2">
    <name type="scientific">Acacia crassicarpa</name>
    <name type="common">northern wattle</name>
    <dbReference type="NCBI Taxonomy" id="499986"/>
    <lineage>
        <taxon>Eukaryota</taxon>
        <taxon>Viridiplantae</taxon>
        <taxon>Streptophyta</taxon>
        <taxon>Embryophyta</taxon>
        <taxon>Tracheophyta</taxon>
        <taxon>Spermatophyta</taxon>
        <taxon>Magnoliopsida</taxon>
        <taxon>eudicotyledons</taxon>
        <taxon>Gunneridae</taxon>
        <taxon>Pentapetalae</taxon>
        <taxon>rosids</taxon>
        <taxon>fabids</taxon>
        <taxon>Fabales</taxon>
        <taxon>Fabaceae</taxon>
        <taxon>Caesalpinioideae</taxon>
        <taxon>mimosoid clade</taxon>
        <taxon>Acacieae</taxon>
        <taxon>Acacia</taxon>
    </lineage>
</organism>
<name>A0AAE1INW4_9FABA</name>
<gene>
    <name evidence="1" type="ORF">QN277_010601</name>
</gene>
<evidence type="ECO:0000313" key="1">
    <source>
        <dbReference type="EMBL" id="KAK4253277.1"/>
    </source>
</evidence>
<keyword evidence="2" id="KW-1185">Reference proteome</keyword>
<dbReference type="Proteomes" id="UP001293593">
    <property type="component" value="Unassembled WGS sequence"/>
</dbReference>
<comment type="caution">
    <text evidence="1">The sequence shown here is derived from an EMBL/GenBank/DDBJ whole genome shotgun (WGS) entry which is preliminary data.</text>
</comment>
<accession>A0AAE1INW4</accession>
<dbReference type="EMBL" id="JAWXYG010000016">
    <property type="protein sequence ID" value="KAK4253277.1"/>
    <property type="molecule type" value="Genomic_DNA"/>
</dbReference>
<proteinExistence type="predicted"/>
<evidence type="ECO:0000313" key="2">
    <source>
        <dbReference type="Proteomes" id="UP001293593"/>
    </source>
</evidence>
<sequence>MADQVASVPIIGDSATASVSVTNKPSPVVAGKRKAMKQRSKVWDHFTKFVNEHGEIKGGILPI</sequence>
<reference evidence="1" key="1">
    <citation type="submission" date="2023-10" db="EMBL/GenBank/DDBJ databases">
        <title>Chromosome-level genome of the transformable northern wattle, Acacia crassicarpa.</title>
        <authorList>
            <person name="Massaro I."/>
            <person name="Sinha N.R."/>
            <person name="Poethig S."/>
            <person name="Leichty A.R."/>
        </authorList>
    </citation>
    <scope>NUCLEOTIDE SEQUENCE</scope>
    <source>
        <strain evidence="1">Acra3RX</strain>
        <tissue evidence="1">Leaf</tissue>
    </source>
</reference>